<evidence type="ECO:0000313" key="8">
    <source>
        <dbReference type="Proteomes" id="UP000029444"/>
    </source>
</evidence>
<sequence length="257" mass="28536">MLENVRIVMVETTHPGNIGAAARAMKTMGLSDLRLVQPQSYPSVEATARASGAGDVLEAAQVCQSVDEALEGATLVIGTSARQRRIPWPCLTPRQLAAQLSHEPEETRIAVLFGREDRGLTNDELRRCNLHVSVPTNPEYGVLNVASAVQLISYELRLALLGEDFDLQESRSRREAMPLPEMFWDEPLATNEAVSGFLDHLENVMEQSGFLNPEQPGQVMTRMRRLFMRARPDKMEMSILRGVLVALEKKMKEGGNP</sequence>
<dbReference type="PATRIC" id="fig|1177154.3.peg.1476"/>
<keyword evidence="5" id="KW-0963">Cytoplasm</keyword>
<accession>A0A095SMJ0</accession>
<comment type="function">
    <text evidence="5">Catalyzes the formation of 2'O-methylated cytidine (Cm32) or 2'O-methylated uridine (Um32) at position 32 in tRNA.</text>
</comment>
<dbReference type="GO" id="GO:0003723">
    <property type="term" value="F:RNA binding"/>
    <property type="evidence" value="ECO:0007669"/>
    <property type="project" value="InterPro"/>
</dbReference>
<feature type="domain" description="tRNA/rRNA methyltransferase SpoU type" evidence="6">
    <location>
        <begin position="5"/>
        <end position="154"/>
    </location>
</feature>
<dbReference type="STRING" id="1177154.Y5S_01447"/>
<dbReference type="EMBL" id="ARXV01000004">
    <property type="protein sequence ID" value="KGD65554.1"/>
    <property type="molecule type" value="Genomic_DNA"/>
</dbReference>
<comment type="caution">
    <text evidence="7">The sequence shown here is derived from an EMBL/GenBank/DDBJ whole genome shotgun (WGS) entry which is preliminary data.</text>
</comment>
<dbReference type="InterPro" id="IPR029026">
    <property type="entry name" value="tRNA_m1G_MTases_N"/>
</dbReference>
<evidence type="ECO:0000256" key="2">
    <source>
        <dbReference type="ARBA" id="ARBA00022603"/>
    </source>
</evidence>
<keyword evidence="8" id="KW-1185">Reference proteome</keyword>
<evidence type="ECO:0000259" key="6">
    <source>
        <dbReference type="Pfam" id="PF00588"/>
    </source>
</evidence>
<keyword evidence="2 5" id="KW-0489">Methyltransferase</keyword>
<dbReference type="GO" id="GO:0160206">
    <property type="term" value="F:tRNA (cytidine(32)/uridine(32)-2'-O)-methyltransferase activity"/>
    <property type="evidence" value="ECO:0007669"/>
    <property type="project" value="UniProtKB-EC"/>
</dbReference>
<comment type="catalytic activity">
    <reaction evidence="5">
        <text>uridine(32) in tRNA + S-adenosyl-L-methionine = 2'-O-methyluridine(32) in tRNA + S-adenosyl-L-homocysteine + H(+)</text>
        <dbReference type="Rhea" id="RHEA:42936"/>
        <dbReference type="Rhea" id="RHEA-COMP:10107"/>
        <dbReference type="Rhea" id="RHEA-COMP:10290"/>
        <dbReference type="ChEBI" id="CHEBI:15378"/>
        <dbReference type="ChEBI" id="CHEBI:57856"/>
        <dbReference type="ChEBI" id="CHEBI:59789"/>
        <dbReference type="ChEBI" id="CHEBI:65315"/>
        <dbReference type="ChEBI" id="CHEBI:74478"/>
        <dbReference type="EC" id="2.1.1.200"/>
    </reaction>
</comment>
<dbReference type="AlphaFoldDB" id="A0A095SMJ0"/>
<evidence type="ECO:0000256" key="3">
    <source>
        <dbReference type="ARBA" id="ARBA00022679"/>
    </source>
</evidence>
<comment type="catalytic activity">
    <reaction evidence="5">
        <text>cytidine(32) in tRNA + S-adenosyl-L-methionine = 2'-O-methylcytidine(32) in tRNA + S-adenosyl-L-homocysteine + H(+)</text>
        <dbReference type="Rhea" id="RHEA:42932"/>
        <dbReference type="Rhea" id="RHEA-COMP:10288"/>
        <dbReference type="Rhea" id="RHEA-COMP:10289"/>
        <dbReference type="ChEBI" id="CHEBI:15378"/>
        <dbReference type="ChEBI" id="CHEBI:57856"/>
        <dbReference type="ChEBI" id="CHEBI:59789"/>
        <dbReference type="ChEBI" id="CHEBI:74495"/>
        <dbReference type="ChEBI" id="CHEBI:82748"/>
        <dbReference type="EC" id="2.1.1.200"/>
    </reaction>
</comment>
<dbReference type="PIRSF" id="PIRSF004808">
    <property type="entry name" value="LasT"/>
    <property type="match status" value="1"/>
</dbReference>
<evidence type="ECO:0000256" key="1">
    <source>
        <dbReference type="ARBA" id="ARBA00007228"/>
    </source>
</evidence>
<evidence type="ECO:0000313" key="7">
    <source>
        <dbReference type="EMBL" id="KGD65554.1"/>
    </source>
</evidence>
<dbReference type="InterPro" id="IPR029028">
    <property type="entry name" value="Alpha/beta_knot_MTases"/>
</dbReference>
<dbReference type="PANTHER" id="PTHR42786:SF2">
    <property type="entry name" value="TRNA (CYTIDINE_URIDINE-2'-O-)-METHYLTRANSFERASE TRMJ"/>
    <property type="match status" value="1"/>
</dbReference>
<keyword evidence="5" id="KW-0819">tRNA processing</keyword>
<gene>
    <name evidence="5" type="primary">trmJ</name>
    <name evidence="7" type="ORF">Y5S_01447</name>
</gene>
<evidence type="ECO:0000256" key="4">
    <source>
        <dbReference type="ARBA" id="ARBA00022691"/>
    </source>
</evidence>
<proteinExistence type="inferred from homology"/>
<name>A0A095SMJ0_9GAMM</name>
<dbReference type="OrthoDB" id="9806346at2"/>
<protein>
    <recommendedName>
        <fullName evidence="5">tRNA (cytidine/uridine-2'-O-)-methyltransferase TrmJ</fullName>
        <ecNumber evidence="5">2.1.1.200</ecNumber>
    </recommendedName>
    <alternativeName>
        <fullName evidence="5">tRNA (cytidine(32)/uridine(32)-2'-O)-methyltransferase</fullName>
    </alternativeName>
    <alternativeName>
        <fullName evidence="5">tRNA Cm32/Um32 methyltransferase</fullName>
    </alternativeName>
</protein>
<dbReference type="InterPro" id="IPR001537">
    <property type="entry name" value="SpoU_MeTrfase"/>
</dbReference>
<dbReference type="PANTHER" id="PTHR42786">
    <property type="entry name" value="TRNA/RRNA METHYLTRANSFERASE"/>
    <property type="match status" value="1"/>
</dbReference>
<comment type="subcellular location">
    <subcellularLocation>
        <location evidence="5">Cytoplasm</location>
    </subcellularLocation>
</comment>
<dbReference type="eggNOG" id="COG0565">
    <property type="taxonomic scope" value="Bacteria"/>
</dbReference>
<keyword evidence="4 5" id="KW-0949">S-adenosyl-L-methionine</keyword>
<dbReference type="InterPro" id="IPR004384">
    <property type="entry name" value="RNA_MeTrfase_TrmJ/LasT"/>
</dbReference>
<dbReference type="EC" id="2.1.1.200" evidence="5"/>
<dbReference type="GO" id="GO:0002128">
    <property type="term" value="P:tRNA nucleoside ribose methylation"/>
    <property type="evidence" value="ECO:0007669"/>
    <property type="project" value="TreeGrafter"/>
</dbReference>
<dbReference type="CDD" id="cd18093">
    <property type="entry name" value="SpoU-like_TrmJ"/>
    <property type="match status" value="1"/>
</dbReference>
<dbReference type="NCBIfam" id="TIGR00050">
    <property type="entry name" value="rRNA_methyl_1"/>
    <property type="match status" value="1"/>
</dbReference>
<dbReference type="Gene3D" id="3.40.1280.10">
    <property type="match status" value="1"/>
</dbReference>
<organism evidence="7 8">
    <name type="scientific">Alcanivorax nanhaiticus</name>
    <dbReference type="NCBI Taxonomy" id="1177154"/>
    <lineage>
        <taxon>Bacteria</taxon>
        <taxon>Pseudomonadati</taxon>
        <taxon>Pseudomonadota</taxon>
        <taxon>Gammaproteobacteria</taxon>
        <taxon>Oceanospirillales</taxon>
        <taxon>Alcanivoracaceae</taxon>
        <taxon>Alcanivorax</taxon>
    </lineage>
</organism>
<dbReference type="GO" id="GO:0005829">
    <property type="term" value="C:cytosol"/>
    <property type="evidence" value="ECO:0007669"/>
    <property type="project" value="TreeGrafter"/>
</dbReference>
<dbReference type="Gene3D" id="1.10.8.590">
    <property type="match status" value="1"/>
</dbReference>
<keyword evidence="3 7" id="KW-0808">Transferase</keyword>
<comment type="similarity">
    <text evidence="1">Belongs to the class IV-like SAM-binding methyltransferase superfamily. RNA methyltransferase TrmH family.</text>
</comment>
<dbReference type="RefSeq" id="WP_035231749.1">
    <property type="nucleotide sequence ID" value="NZ_ARXV01000004.1"/>
</dbReference>
<dbReference type="Pfam" id="PF00588">
    <property type="entry name" value="SpoU_methylase"/>
    <property type="match status" value="1"/>
</dbReference>
<dbReference type="FunFam" id="3.40.1280.10:FF:000006">
    <property type="entry name" value="Uncharacterized tRNA/rRNA methyltransferase HI_0380"/>
    <property type="match status" value="1"/>
</dbReference>
<comment type="subunit">
    <text evidence="5">Homodimer.</text>
</comment>
<evidence type="ECO:0000256" key="5">
    <source>
        <dbReference type="RuleBase" id="RU362024"/>
    </source>
</evidence>
<dbReference type="Proteomes" id="UP000029444">
    <property type="component" value="Unassembled WGS sequence"/>
</dbReference>
<reference evidence="7 8" key="1">
    <citation type="submission" date="2012-09" db="EMBL/GenBank/DDBJ databases">
        <title>Genome Sequence of alkane-degrading Bacterium Alcanivorax sp. 19-m-6.</title>
        <authorList>
            <person name="Lai Q."/>
            <person name="Shao Z."/>
        </authorList>
    </citation>
    <scope>NUCLEOTIDE SEQUENCE [LARGE SCALE GENOMIC DNA]</scope>
    <source>
        <strain evidence="7 8">19-m-6</strain>
    </source>
</reference>
<dbReference type="GO" id="GO:0106339">
    <property type="term" value="F:tRNA (cytidine(32)-2'-O)-methyltransferase activity"/>
    <property type="evidence" value="ECO:0007669"/>
    <property type="project" value="RHEA"/>
</dbReference>
<dbReference type="SUPFAM" id="SSF75217">
    <property type="entry name" value="alpha/beta knot"/>
    <property type="match status" value="1"/>
</dbReference>